<organism evidence="3 4">
    <name type="scientific">Cnephaeus nilssonii</name>
    <name type="common">Northern bat</name>
    <name type="synonym">Eptesicus nilssonii</name>
    <dbReference type="NCBI Taxonomy" id="3371016"/>
    <lineage>
        <taxon>Eukaryota</taxon>
        <taxon>Metazoa</taxon>
        <taxon>Chordata</taxon>
        <taxon>Craniata</taxon>
        <taxon>Vertebrata</taxon>
        <taxon>Euteleostomi</taxon>
        <taxon>Mammalia</taxon>
        <taxon>Eutheria</taxon>
        <taxon>Laurasiatheria</taxon>
        <taxon>Chiroptera</taxon>
        <taxon>Yangochiroptera</taxon>
        <taxon>Vespertilionidae</taxon>
        <taxon>Cnephaeus</taxon>
    </lineage>
</organism>
<feature type="signal peptide" evidence="2">
    <location>
        <begin position="1"/>
        <end position="33"/>
    </location>
</feature>
<protein>
    <submittedName>
        <fullName evidence="3">Uncharacterized protein</fullName>
    </submittedName>
</protein>
<evidence type="ECO:0000313" key="4">
    <source>
        <dbReference type="Proteomes" id="UP001177744"/>
    </source>
</evidence>
<dbReference type="Proteomes" id="UP001177744">
    <property type="component" value="Unassembled WGS sequence"/>
</dbReference>
<sequence>MFSSGIGTAAAAGRRRVCLLSLLLLGLWGCVTCHWSPVEDICTAKPRDIPVNPMCIYRTPEKKAPEEEGSDQKIPRPSTGGSGNCPRPIPALPLPSISIWQTPRMTMTTFSCRP</sequence>
<comment type="caution">
    <text evidence="3">The sequence shown here is derived from an EMBL/GenBank/DDBJ whole genome shotgun (WGS) entry which is preliminary data.</text>
</comment>
<evidence type="ECO:0000256" key="2">
    <source>
        <dbReference type="SAM" id="SignalP"/>
    </source>
</evidence>
<feature type="chain" id="PRO_5041378118" evidence="2">
    <location>
        <begin position="34"/>
        <end position="114"/>
    </location>
</feature>
<evidence type="ECO:0000256" key="1">
    <source>
        <dbReference type="SAM" id="MobiDB-lite"/>
    </source>
</evidence>
<accession>A0AA40HDL4</accession>
<gene>
    <name evidence="3" type="ORF">QTO34_011418</name>
</gene>
<keyword evidence="2" id="KW-0732">Signal</keyword>
<proteinExistence type="predicted"/>
<reference evidence="3" key="1">
    <citation type="submission" date="2023-06" db="EMBL/GenBank/DDBJ databases">
        <title>Reference genome for the Northern bat (Eptesicus nilssonii), a most northern bat species.</title>
        <authorList>
            <person name="Laine V.N."/>
            <person name="Pulliainen A.T."/>
            <person name="Lilley T.M."/>
        </authorList>
    </citation>
    <scope>NUCLEOTIDE SEQUENCE</scope>
    <source>
        <strain evidence="3">BLF_Eptnil</strain>
        <tissue evidence="3">Kidney</tissue>
    </source>
</reference>
<dbReference type="AlphaFoldDB" id="A0AA40HDL4"/>
<name>A0AA40HDL4_CNENI</name>
<dbReference type="EMBL" id="JAULJE010000022">
    <property type="protein sequence ID" value="KAK1329238.1"/>
    <property type="molecule type" value="Genomic_DNA"/>
</dbReference>
<feature type="region of interest" description="Disordered" evidence="1">
    <location>
        <begin position="60"/>
        <end position="95"/>
    </location>
</feature>
<feature type="compositionally biased region" description="Basic and acidic residues" evidence="1">
    <location>
        <begin position="60"/>
        <end position="74"/>
    </location>
</feature>
<keyword evidence="4" id="KW-1185">Reference proteome</keyword>
<evidence type="ECO:0000313" key="3">
    <source>
        <dbReference type="EMBL" id="KAK1329238.1"/>
    </source>
</evidence>